<evidence type="ECO:0000256" key="1">
    <source>
        <dbReference type="ARBA" id="ARBA00023319"/>
    </source>
</evidence>
<evidence type="ECO:0000313" key="3">
    <source>
        <dbReference type="EMBL" id="KAJ7389508.1"/>
    </source>
</evidence>
<dbReference type="InterPro" id="IPR013783">
    <property type="entry name" value="Ig-like_fold"/>
</dbReference>
<sequence>MVDKPENIQLIVNDSNICQGDVITMTCSDKPENFQFTASESNVCKGDPAKIVKLASEYEVAVGQSVSLHCQAEGNPKPTYAWNPCERVCHESTLSIPGVVSDGIYTCKVTNGLGSDTKHTSVAIASTLINVTLTITSERCNDGKYNQSLLWRKLNKTVTTAALAGLI</sequence>
<dbReference type="PANTHER" id="PTHR10075">
    <property type="entry name" value="BASIGIN RELATED"/>
    <property type="match status" value="1"/>
</dbReference>
<dbReference type="InterPro" id="IPR003598">
    <property type="entry name" value="Ig_sub2"/>
</dbReference>
<proteinExistence type="predicted"/>
<gene>
    <name evidence="3" type="primary">IGSF9_1</name>
    <name evidence="3" type="ORF">OS493_031163</name>
</gene>
<dbReference type="GO" id="GO:0098632">
    <property type="term" value="F:cell-cell adhesion mediator activity"/>
    <property type="evidence" value="ECO:0007669"/>
    <property type="project" value="TreeGrafter"/>
</dbReference>
<dbReference type="PANTHER" id="PTHR10075:SF14">
    <property type="entry name" value="CELL ADHESION MOLECULE DSCAM2-RELATED"/>
    <property type="match status" value="1"/>
</dbReference>
<keyword evidence="4" id="KW-1185">Reference proteome</keyword>
<dbReference type="GO" id="GO:0005886">
    <property type="term" value="C:plasma membrane"/>
    <property type="evidence" value="ECO:0007669"/>
    <property type="project" value="TreeGrafter"/>
</dbReference>
<dbReference type="Gene3D" id="2.60.40.10">
    <property type="entry name" value="Immunoglobulins"/>
    <property type="match status" value="1"/>
</dbReference>
<dbReference type="SUPFAM" id="SSF48726">
    <property type="entry name" value="Immunoglobulin"/>
    <property type="match status" value="1"/>
</dbReference>
<dbReference type="EMBL" id="MU825431">
    <property type="protein sequence ID" value="KAJ7389508.1"/>
    <property type="molecule type" value="Genomic_DNA"/>
</dbReference>
<accession>A0A9W9ZX63</accession>
<evidence type="ECO:0000259" key="2">
    <source>
        <dbReference type="PROSITE" id="PS50835"/>
    </source>
</evidence>
<dbReference type="GO" id="GO:0007156">
    <property type="term" value="P:homophilic cell adhesion via plasma membrane adhesion molecules"/>
    <property type="evidence" value="ECO:0007669"/>
    <property type="project" value="TreeGrafter"/>
</dbReference>
<keyword evidence="1" id="KW-0393">Immunoglobulin domain</keyword>
<protein>
    <submittedName>
        <fullName evidence="3">Protein turtle A-like</fullName>
    </submittedName>
</protein>
<dbReference type="GO" id="GO:0030424">
    <property type="term" value="C:axon"/>
    <property type="evidence" value="ECO:0007669"/>
    <property type="project" value="TreeGrafter"/>
</dbReference>
<name>A0A9W9ZX63_9CNID</name>
<dbReference type="AlphaFoldDB" id="A0A9W9ZX63"/>
<dbReference type="Pfam" id="PF13927">
    <property type="entry name" value="Ig_3"/>
    <property type="match status" value="1"/>
</dbReference>
<dbReference type="PROSITE" id="PS50835">
    <property type="entry name" value="IG_LIKE"/>
    <property type="match status" value="1"/>
</dbReference>
<dbReference type="GO" id="GO:0070593">
    <property type="term" value="P:dendrite self-avoidance"/>
    <property type="evidence" value="ECO:0007669"/>
    <property type="project" value="TreeGrafter"/>
</dbReference>
<dbReference type="OrthoDB" id="5989357at2759"/>
<reference evidence="3" key="1">
    <citation type="submission" date="2023-01" db="EMBL/GenBank/DDBJ databases">
        <title>Genome assembly of the deep-sea coral Lophelia pertusa.</title>
        <authorList>
            <person name="Herrera S."/>
            <person name="Cordes E."/>
        </authorList>
    </citation>
    <scope>NUCLEOTIDE SEQUENCE</scope>
    <source>
        <strain evidence="3">USNM1676648</strain>
        <tissue evidence="3">Polyp</tissue>
    </source>
</reference>
<dbReference type="InterPro" id="IPR003599">
    <property type="entry name" value="Ig_sub"/>
</dbReference>
<dbReference type="SMART" id="SM00409">
    <property type="entry name" value="IG"/>
    <property type="match status" value="1"/>
</dbReference>
<dbReference type="SMART" id="SM00408">
    <property type="entry name" value="IGc2"/>
    <property type="match status" value="1"/>
</dbReference>
<feature type="domain" description="Ig-like" evidence="2">
    <location>
        <begin position="48"/>
        <end position="123"/>
    </location>
</feature>
<dbReference type="Proteomes" id="UP001163046">
    <property type="component" value="Unassembled WGS sequence"/>
</dbReference>
<organism evidence="3 4">
    <name type="scientific">Desmophyllum pertusum</name>
    <dbReference type="NCBI Taxonomy" id="174260"/>
    <lineage>
        <taxon>Eukaryota</taxon>
        <taxon>Metazoa</taxon>
        <taxon>Cnidaria</taxon>
        <taxon>Anthozoa</taxon>
        <taxon>Hexacorallia</taxon>
        <taxon>Scleractinia</taxon>
        <taxon>Caryophylliina</taxon>
        <taxon>Caryophylliidae</taxon>
        <taxon>Desmophyllum</taxon>
    </lineage>
</organism>
<dbReference type="GO" id="GO:0007411">
    <property type="term" value="P:axon guidance"/>
    <property type="evidence" value="ECO:0007669"/>
    <property type="project" value="TreeGrafter"/>
</dbReference>
<comment type="caution">
    <text evidence="3">The sequence shown here is derived from an EMBL/GenBank/DDBJ whole genome shotgun (WGS) entry which is preliminary data.</text>
</comment>
<evidence type="ECO:0000313" key="4">
    <source>
        <dbReference type="Proteomes" id="UP001163046"/>
    </source>
</evidence>
<dbReference type="InterPro" id="IPR036179">
    <property type="entry name" value="Ig-like_dom_sf"/>
</dbReference>
<dbReference type="InterPro" id="IPR007110">
    <property type="entry name" value="Ig-like_dom"/>
</dbReference>